<evidence type="ECO:0000256" key="2">
    <source>
        <dbReference type="ARBA" id="ARBA00023125"/>
    </source>
</evidence>
<dbReference type="Gene3D" id="1.10.10.10">
    <property type="entry name" value="Winged helix-like DNA-binding domain superfamily/Winged helix DNA-binding domain"/>
    <property type="match status" value="1"/>
</dbReference>
<keyword evidence="2" id="KW-0238">DNA-binding</keyword>
<dbReference type="SMART" id="SM00345">
    <property type="entry name" value="HTH_GNTR"/>
    <property type="match status" value="1"/>
</dbReference>
<evidence type="ECO:0000313" key="6">
    <source>
        <dbReference type="Proteomes" id="UP000759103"/>
    </source>
</evidence>
<gene>
    <name evidence="5" type="ORF">KZ820_12630</name>
</gene>
<dbReference type="Pfam" id="PF07729">
    <property type="entry name" value="FCD"/>
    <property type="match status" value="1"/>
</dbReference>
<dbReference type="InterPro" id="IPR036390">
    <property type="entry name" value="WH_DNA-bd_sf"/>
</dbReference>
<dbReference type="Proteomes" id="UP000759103">
    <property type="component" value="Unassembled WGS sequence"/>
</dbReference>
<name>A0ABS7BQ32_9SPHN</name>
<dbReference type="SUPFAM" id="SSF48008">
    <property type="entry name" value="GntR ligand-binding domain-like"/>
    <property type="match status" value="1"/>
</dbReference>
<proteinExistence type="predicted"/>
<dbReference type="InterPro" id="IPR036388">
    <property type="entry name" value="WH-like_DNA-bd_sf"/>
</dbReference>
<evidence type="ECO:0000313" key="5">
    <source>
        <dbReference type="EMBL" id="MBW6531582.1"/>
    </source>
</evidence>
<dbReference type="RefSeq" id="WP_219748983.1">
    <property type="nucleotide sequence ID" value="NZ_JAHXZN010000004.1"/>
</dbReference>
<dbReference type="PROSITE" id="PS50949">
    <property type="entry name" value="HTH_GNTR"/>
    <property type="match status" value="1"/>
</dbReference>
<evidence type="ECO:0000256" key="3">
    <source>
        <dbReference type="ARBA" id="ARBA00023163"/>
    </source>
</evidence>
<keyword evidence="1" id="KW-0805">Transcription regulation</keyword>
<reference evidence="5 6" key="1">
    <citation type="submission" date="2021-07" db="EMBL/GenBank/DDBJ databases">
        <title>Sphingomonas sp.</title>
        <authorList>
            <person name="Feng G."/>
            <person name="Li J."/>
            <person name="Pan M."/>
        </authorList>
    </citation>
    <scope>NUCLEOTIDE SEQUENCE [LARGE SCALE GENOMIC DNA]</scope>
    <source>
        <strain evidence="5 6">RRHST34</strain>
    </source>
</reference>
<dbReference type="SMART" id="SM00895">
    <property type="entry name" value="FCD"/>
    <property type="match status" value="1"/>
</dbReference>
<protein>
    <submittedName>
        <fullName evidence="5">GntR family transcriptional regulator</fullName>
    </submittedName>
</protein>
<feature type="domain" description="HTH gntR-type" evidence="4">
    <location>
        <begin position="8"/>
        <end position="75"/>
    </location>
</feature>
<dbReference type="InterPro" id="IPR011711">
    <property type="entry name" value="GntR_C"/>
</dbReference>
<evidence type="ECO:0000256" key="1">
    <source>
        <dbReference type="ARBA" id="ARBA00023015"/>
    </source>
</evidence>
<dbReference type="EMBL" id="JAHXZN010000004">
    <property type="protein sequence ID" value="MBW6531582.1"/>
    <property type="molecule type" value="Genomic_DNA"/>
</dbReference>
<evidence type="ECO:0000259" key="4">
    <source>
        <dbReference type="PROSITE" id="PS50949"/>
    </source>
</evidence>
<dbReference type="SUPFAM" id="SSF46785">
    <property type="entry name" value="Winged helix' DNA-binding domain"/>
    <property type="match status" value="1"/>
</dbReference>
<dbReference type="InterPro" id="IPR000524">
    <property type="entry name" value="Tscrpt_reg_HTH_GntR"/>
</dbReference>
<comment type="caution">
    <text evidence="5">The sequence shown here is derived from an EMBL/GenBank/DDBJ whole genome shotgun (WGS) entry which is preliminary data.</text>
</comment>
<dbReference type="CDD" id="cd07377">
    <property type="entry name" value="WHTH_GntR"/>
    <property type="match status" value="1"/>
</dbReference>
<dbReference type="Gene3D" id="1.20.120.530">
    <property type="entry name" value="GntR ligand-binding domain-like"/>
    <property type="match status" value="1"/>
</dbReference>
<dbReference type="Pfam" id="PF00392">
    <property type="entry name" value="GntR"/>
    <property type="match status" value="1"/>
</dbReference>
<dbReference type="InterPro" id="IPR008920">
    <property type="entry name" value="TF_FadR/GntR_C"/>
</dbReference>
<sequence length="221" mass="23615">MPVSIVARTLSDRVFEIVRERIVTGELRGNMPIRQDALASELGVSKIPLREALARLEQEGLLTSQANRGYSVQPMSAAQADEIFALRLSIEPAASASAALAADEAGRQGALAAYHALDEAASSNLAEVAVRNRVFHIALVRPAGRRLTTSLVERLGILAERYTVAHLAPAGRDARAHVEHQGLIDSWMARDAAAHERLLHDHIAGTLADLRAQFAAGAVAA</sequence>
<organism evidence="5 6">
    <name type="scientific">Sphingomonas citri</name>
    <dbReference type="NCBI Taxonomy" id="2862499"/>
    <lineage>
        <taxon>Bacteria</taxon>
        <taxon>Pseudomonadati</taxon>
        <taxon>Pseudomonadota</taxon>
        <taxon>Alphaproteobacteria</taxon>
        <taxon>Sphingomonadales</taxon>
        <taxon>Sphingomonadaceae</taxon>
        <taxon>Sphingomonas</taxon>
    </lineage>
</organism>
<dbReference type="PANTHER" id="PTHR43537:SF24">
    <property type="entry name" value="GLUCONATE OPERON TRANSCRIPTIONAL REPRESSOR"/>
    <property type="match status" value="1"/>
</dbReference>
<dbReference type="PANTHER" id="PTHR43537">
    <property type="entry name" value="TRANSCRIPTIONAL REGULATOR, GNTR FAMILY"/>
    <property type="match status" value="1"/>
</dbReference>
<keyword evidence="3" id="KW-0804">Transcription</keyword>
<accession>A0ABS7BQ32</accession>
<keyword evidence="6" id="KW-1185">Reference proteome</keyword>